<dbReference type="Gene3D" id="3.40.50.300">
    <property type="entry name" value="P-loop containing nucleotide triphosphate hydrolases"/>
    <property type="match status" value="2"/>
</dbReference>
<evidence type="ECO:0000259" key="5">
    <source>
        <dbReference type="SMART" id="SM00382"/>
    </source>
</evidence>
<dbReference type="Proteomes" id="UP000663929">
    <property type="component" value="Chromosome"/>
</dbReference>
<feature type="domain" description="Clp ATPase C-terminal" evidence="6">
    <location>
        <begin position="664"/>
        <end position="755"/>
    </location>
</feature>
<dbReference type="SMART" id="SM00382">
    <property type="entry name" value="AAA"/>
    <property type="match status" value="2"/>
</dbReference>
<dbReference type="RefSeq" id="WP_237380980.1">
    <property type="nucleotide sequence ID" value="NZ_CP071793.1"/>
</dbReference>
<feature type="region of interest" description="Disordered" evidence="4">
    <location>
        <begin position="935"/>
        <end position="993"/>
    </location>
</feature>
<dbReference type="InterPro" id="IPR019489">
    <property type="entry name" value="Clp_ATPase_C"/>
</dbReference>
<dbReference type="GO" id="GO:0005524">
    <property type="term" value="F:ATP binding"/>
    <property type="evidence" value="ECO:0007669"/>
    <property type="project" value="UniProtKB-KW"/>
</dbReference>
<dbReference type="InterPro" id="IPR003593">
    <property type="entry name" value="AAA+_ATPase"/>
</dbReference>
<dbReference type="EMBL" id="CP071793">
    <property type="protein sequence ID" value="QTD50864.1"/>
    <property type="molecule type" value="Genomic_DNA"/>
</dbReference>
<dbReference type="GO" id="GO:0034605">
    <property type="term" value="P:cellular response to heat"/>
    <property type="evidence" value="ECO:0007669"/>
    <property type="project" value="TreeGrafter"/>
</dbReference>
<feature type="domain" description="AAA+ ATPase" evidence="5">
    <location>
        <begin position="226"/>
        <end position="383"/>
    </location>
</feature>
<evidence type="ECO:0000259" key="6">
    <source>
        <dbReference type="SMART" id="SM01086"/>
    </source>
</evidence>
<gene>
    <name evidence="7" type="ORF">J3U87_00215</name>
</gene>
<proteinExistence type="predicted"/>
<keyword evidence="8" id="KW-1185">Reference proteome</keyword>
<accession>A0A8A4TNT0</accession>
<evidence type="ECO:0000256" key="1">
    <source>
        <dbReference type="ARBA" id="ARBA00022741"/>
    </source>
</evidence>
<evidence type="ECO:0000256" key="4">
    <source>
        <dbReference type="SAM" id="MobiDB-lite"/>
    </source>
</evidence>
<dbReference type="Pfam" id="PF10431">
    <property type="entry name" value="ClpB_D2-small"/>
    <property type="match status" value="1"/>
</dbReference>
<dbReference type="GO" id="GO:0016887">
    <property type="term" value="F:ATP hydrolysis activity"/>
    <property type="evidence" value="ECO:0007669"/>
    <property type="project" value="InterPro"/>
</dbReference>
<dbReference type="PANTHER" id="PTHR11638">
    <property type="entry name" value="ATP-DEPENDENT CLP PROTEASE"/>
    <property type="match status" value="1"/>
</dbReference>
<dbReference type="PANTHER" id="PTHR11638:SF18">
    <property type="entry name" value="HEAT SHOCK PROTEIN 104"/>
    <property type="match status" value="1"/>
</dbReference>
<dbReference type="PRINTS" id="PR00300">
    <property type="entry name" value="CLPPROTEASEA"/>
</dbReference>
<keyword evidence="3" id="KW-0143">Chaperone</keyword>
<dbReference type="InterPro" id="IPR003959">
    <property type="entry name" value="ATPase_AAA_core"/>
</dbReference>
<feature type="compositionally biased region" description="Basic and acidic residues" evidence="4">
    <location>
        <begin position="944"/>
        <end position="970"/>
    </location>
</feature>
<evidence type="ECO:0000313" key="8">
    <source>
        <dbReference type="Proteomes" id="UP000663929"/>
    </source>
</evidence>
<dbReference type="KEGG" id="scor:J3U87_00215"/>
<evidence type="ECO:0000256" key="3">
    <source>
        <dbReference type="ARBA" id="ARBA00023186"/>
    </source>
</evidence>
<reference evidence="7" key="1">
    <citation type="submission" date="2021-03" db="EMBL/GenBank/DDBJ databases">
        <title>Acanthopleuribacteraceae sp. M133.</title>
        <authorList>
            <person name="Wang G."/>
        </authorList>
    </citation>
    <scope>NUCLEOTIDE SEQUENCE</scope>
    <source>
        <strain evidence="7">M133</strain>
    </source>
</reference>
<organism evidence="7 8">
    <name type="scientific">Sulfidibacter corallicola</name>
    <dbReference type="NCBI Taxonomy" id="2818388"/>
    <lineage>
        <taxon>Bacteria</taxon>
        <taxon>Pseudomonadati</taxon>
        <taxon>Acidobacteriota</taxon>
        <taxon>Holophagae</taxon>
        <taxon>Acanthopleuribacterales</taxon>
        <taxon>Acanthopleuribacteraceae</taxon>
        <taxon>Sulfidibacter</taxon>
    </lineage>
</organism>
<keyword evidence="1" id="KW-0547">Nucleotide-binding</keyword>
<keyword evidence="2" id="KW-0067">ATP-binding</keyword>
<dbReference type="Pfam" id="PF07724">
    <property type="entry name" value="AAA_2"/>
    <property type="match status" value="1"/>
</dbReference>
<dbReference type="InterPro" id="IPR050130">
    <property type="entry name" value="ClpA_ClpB"/>
</dbReference>
<dbReference type="SMART" id="SM01086">
    <property type="entry name" value="ClpB_D2-small"/>
    <property type="match status" value="1"/>
</dbReference>
<dbReference type="InterPro" id="IPR001270">
    <property type="entry name" value="ClpA/B"/>
</dbReference>
<evidence type="ECO:0000256" key="2">
    <source>
        <dbReference type="ARBA" id="ARBA00022840"/>
    </source>
</evidence>
<dbReference type="AlphaFoldDB" id="A0A8A4TNT0"/>
<name>A0A8A4TNT0_SULCO</name>
<feature type="domain" description="AAA+ ATPase" evidence="5">
    <location>
        <begin position="495"/>
        <end position="650"/>
    </location>
</feature>
<dbReference type="SUPFAM" id="SSF52540">
    <property type="entry name" value="P-loop containing nucleoside triphosphate hydrolases"/>
    <property type="match status" value="2"/>
</dbReference>
<dbReference type="Gene3D" id="1.10.8.60">
    <property type="match status" value="1"/>
</dbReference>
<dbReference type="CDD" id="cd19499">
    <property type="entry name" value="RecA-like_ClpB_Hsp104-like"/>
    <property type="match status" value="1"/>
</dbReference>
<dbReference type="InterPro" id="IPR027417">
    <property type="entry name" value="P-loop_NTPase"/>
</dbReference>
<sequence length="1139" mass="129167">MSEIIFPIHILQLRLEDNYYLAEPLFLPQFASVDEDPEKAVDHLCRLLEGALAKRPLYQACERHSAEAFLLDRVTVQVPPHKETRTWDAPIEVTFPVVRYASEQKNGARHHLARVPWLDLEIAVRHEQDGPETLRFEIAQALKRRGAARSLERLHAWSRVVDMELTQREVAVNFPTALQRHRDINEDQTTEVLRKVTTRLNHQRLPKAYRREAEVQRLCEALTRESRQGMLLVGKSGVGKTAVIQEMVRRRIQLGVGHLTFCESNGSRLVAGQTGFGMWQDQCQRLIGEAQREKAVLILGSLLELSEVGKACNIHQSIAGFLRPHIAGGNLPVICECTPEQYGLIEKRDPQLLQVFERIDIEEPDEAAMADILAERAKDLRKRYRSRFSTKALRRIDRLHRRFAAYSALPGRPLRFIDNLAMDRPDHDIEEPQVYEAFTRETGLPRLILDPSVPMSLDATRTFFQARVIGQEGAIDLVVDMLAAIKADLTQANRPIGSYLFIGPTGVGKTEMAKTIANWLFGDATRVTRFDMSEFSDPYSVQRLIGSKDKGAGLLTAKVREEPFSVLLFDEFEKADSLFFDLLLQILGDGRLTDDAGRVASFRNTIIVMTSNLGAKSFEKGRLGVVKSDDRESDANAHFLREVRDFLRPEIFNRIDRVVPFYALSPNHVTAITQLELDQLHHRDGIRQSGVTLSIDPSVVHHLAQAGYDAKLGARPLKRTLQARLIVPLSEILATRTLGEQHRVEISMADGFIRIAVTANRDVPEKPGIGPAQSQLLKKLSYLRRDLFELDRGPHLSKLRNEIERLKMLEQRLKKRKRGSPHEHAQIAKLPDLKTQAKGFDDLNHEVVGAESACHMAWYGYEEPNRPDMARLTRLNSGFFQVMAHLYAREFAVPDRAVVGVFGDTREITLEMVDIYCSVALTLGMQLSFETYHAKRPPVRKATSAREKTAQPKSKGSDRRLSPKERETAHKAAKATSPGDTETGEPDERETRKRQLEQRAMFTADLPELREVTDPGQLEGWRKRIPDHLLGIALAIEGPLAWLWFGAELGLHAWHGEPKVEAVVVTHQGRLADFTPPDGAEKRFGLKNCPPRRDYWSSRFRITDHFLKGKHRSGLPWPAAFQKVMSDFLEQSARRRLLS</sequence>
<dbReference type="GO" id="GO:0005737">
    <property type="term" value="C:cytoplasm"/>
    <property type="evidence" value="ECO:0007669"/>
    <property type="project" value="TreeGrafter"/>
</dbReference>
<evidence type="ECO:0000313" key="7">
    <source>
        <dbReference type="EMBL" id="QTD50864.1"/>
    </source>
</evidence>
<protein>
    <submittedName>
        <fullName evidence="7">AAA family ATPase</fullName>
    </submittedName>
</protein>